<proteinExistence type="predicted"/>
<comment type="caution">
    <text evidence="1">The sequence shown here is derived from an EMBL/GenBank/DDBJ whole genome shotgun (WGS) entry which is preliminary data.</text>
</comment>
<gene>
    <name evidence="1" type="ORF">TNCT_220421</name>
</gene>
<accession>A0A8X6L8E5</accession>
<name>A0A8X6L8E5_TRICU</name>
<dbReference type="EMBL" id="BMAO01025103">
    <property type="protein sequence ID" value="GFR00295.1"/>
    <property type="molecule type" value="Genomic_DNA"/>
</dbReference>
<protein>
    <submittedName>
        <fullName evidence="1">Uncharacterized protein</fullName>
    </submittedName>
</protein>
<evidence type="ECO:0000313" key="1">
    <source>
        <dbReference type="EMBL" id="GFR00295.1"/>
    </source>
</evidence>
<organism evidence="1 2">
    <name type="scientific">Trichonephila clavata</name>
    <name type="common">Joro spider</name>
    <name type="synonym">Nephila clavata</name>
    <dbReference type="NCBI Taxonomy" id="2740835"/>
    <lineage>
        <taxon>Eukaryota</taxon>
        <taxon>Metazoa</taxon>
        <taxon>Ecdysozoa</taxon>
        <taxon>Arthropoda</taxon>
        <taxon>Chelicerata</taxon>
        <taxon>Arachnida</taxon>
        <taxon>Araneae</taxon>
        <taxon>Araneomorphae</taxon>
        <taxon>Entelegynae</taxon>
        <taxon>Araneoidea</taxon>
        <taxon>Nephilidae</taxon>
        <taxon>Trichonephila</taxon>
    </lineage>
</organism>
<dbReference type="AlphaFoldDB" id="A0A8X6L8E5"/>
<keyword evidence="2" id="KW-1185">Reference proteome</keyword>
<reference evidence="1" key="1">
    <citation type="submission" date="2020-07" db="EMBL/GenBank/DDBJ databases">
        <title>Multicomponent nature underlies the extraordinary mechanical properties of spider dragline silk.</title>
        <authorList>
            <person name="Kono N."/>
            <person name="Nakamura H."/>
            <person name="Mori M."/>
            <person name="Yoshida Y."/>
            <person name="Ohtoshi R."/>
            <person name="Malay A.D."/>
            <person name="Moran D.A.P."/>
            <person name="Tomita M."/>
            <person name="Numata K."/>
            <person name="Arakawa K."/>
        </authorList>
    </citation>
    <scope>NUCLEOTIDE SEQUENCE</scope>
</reference>
<feature type="non-terminal residue" evidence="1">
    <location>
        <position position="36"/>
    </location>
</feature>
<evidence type="ECO:0000313" key="2">
    <source>
        <dbReference type="Proteomes" id="UP000887116"/>
    </source>
</evidence>
<dbReference type="Proteomes" id="UP000887116">
    <property type="component" value="Unassembled WGS sequence"/>
</dbReference>
<sequence>MFLKSTRPRSLEPPLNLIFLEENRLNASSIGMLRKS</sequence>